<dbReference type="SUPFAM" id="SSF53218">
    <property type="entry name" value="Molybdenum cofactor biosynthesis proteins"/>
    <property type="match status" value="1"/>
</dbReference>
<sequence>MKVMIELEEAKEMVLKATKPVEHEIISLVNAFQRVLAQDISAPMDMPPFDRSPLDGYAYQATGLEDMPLLLRVVSEIPAGTFSERRIMTGEAARIYTGAPIPPGANCVIRQEDTERDGDQIKIARPLMAGQNVVRRGEEIKEGELLLKQGFYLTPPAIGLLAAVGWDQITVYKRPRVGLLSTGSELMDVGQPLLPSKIYNSNNYTLRGMLQNAGCEVISIPIVSDQIEDTLAALEKMADTDMVISTGGASVGNFDIMRHALAQFGCEMFFWKVNLKPGTAASVGLKGQKLFFSLSGNPAAAAVTYELLVRPALRKLAGHSCFENKGILVKMANGFAKGGRQRRFLRARAVFKDGEVWADLASAQGSGVLRSMIGSQLLVDVPANHGPVNPGEILQANWIEAWEN</sequence>
<evidence type="ECO:0000256" key="3">
    <source>
        <dbReference type="ARBA" id="ARBA00005046"/>
    </source>
</evidence>
<dbReference type="Pfam" id="PF03454">
    <property type="entry name" value="MoeA_C"/>
    <property type="match status" value="1"/>
</dbReference>
<dbReference type="InterPro" id="IPR038987">
    <property type="entry name" value="MoeA-like"/>
</dbReference>
<dbReference type="Gene3D" id="2.40.340.10">
    <property type="entry name" value="MoeA, C-terminal, domain IV"/>
    <property type="match status" value="1"/>
</dbReference>
<dbReference type="OrthoDB" id="9804758at2"/>
<dbReference type="InterPro" id="IPR005110">
    <property type="entry name" value="MoeA_linker/N"/>
</dbReference>
<keyword evidence="9 13" id="KW-0479">Metal-binding</keyword>
<evidence type="ECO:0000256" key="13">
    <source>
        <dbReference type="RuleBase" id="RU365090"/>
    </source>
</evidence>
<organism evidence="15 16">
    <name type="scientific">Desulfosporosinus acidiphilus (strain DSM 22704 / JCM 16185 / SJ4)</name>
    <dbReference type="NCBI Taxonomy" id="646529"/>
    <lineage>
        <taxon>Bacteria</taxon>
        <taxon>Bacillati</taxon>
        <taxon>Bacillota</taxon>
        <taxon>Clostridia</taxon>
        <taxon>Eubacteriales</taxon>
        <taxon>Desulfitobacteriaceae</taxon>
        <taxon>Desulfosporosinus</taxon>
    </lineage>
</organism>
<dbReference type="GO" id="GO:0006777">
    <property type="term" value="P:Mo-molybdopterin cofactor biosynthetic process"/>
    <property type="evidence" value="ECO:0007669"/>
    <property type="project" value="UniProtKB-UniRule"/>
</dbReference>
<evidence type="ECO:0000256" key="10">
    <source>
        <dbReference type="ARBA" id="ARBA00022842"/>
    </source>
</evidence>
<evidence type="ECO:0000256" key="8">
    <source>
        <dbReference type="ARBA" id="ARBA00022679"/>
    </source>
</evidence>
<evidence type="ECO:0000256" key="5">
    <source>
        <dbReference type="ARBA" id="ARBA00013269"/>
    </source>
</evidence>
<dbReference type="GO" id="GO:0061599">
    <property type="term" value="F:molybdopterin molybdotransferase activity"/>
    <property type="evidence" value="ECO:0007669"/>
    <property type="project" value="UniProtKB-UniRule"/>
</dbReference>
<keyword evidence="10 13" id="KW-0460">Magnesium</keyword>
<dbReference type="InterPro" id="IPR036135">
    <property type="entry name" value="MoeA_linker/N_sf"/>
</dbReference>
<evidence type="ECO:0000313" key="15">
    <source>
        <dbReference type="EMBL" id="AFM42668.1"/>
    </source>
</evidence>
<accession>I4DA44</accession>
<evidence type="ECO:0000259" key="14">
    <source>
        <dbReference type="SMART" id="SM00852"/>
    </source>
</evidence>
<keyword evidence="8 13" id="KW-0808">Transferase</keyword>
<dbReference type="FunFam" id="3.40.980.10:FF:000004">
    <property type="entry name" value="Molybdopterin molybdenumtransferase"/>
    <property type="match status" value="1"/>
</dbReference>
<dbReference type="PANTHER" id="PTHR10192">
    <property type="entry name" value="MOLYBDOPTERIN BIOSYNTHESIS PROTEIN"/>
    <property type="match status" value="1"/>
</dbReference>
<dbReference type="InterPro" id="IPR001453">
    <property type="entry name" value="MoaB/Mog_dom"/>
</dbReference>
<dbReference type="HOGENOM" id="CLU_010186_7_0_9"/>
<dbReference type="Gene3D" id="3.90.105.10">
    <property type="entry name" value="Molybdopterin biosynthesis moea protein, domain 2"/>
    <property type="match status" value="1"/>
</dbReference>
<dbReference type="Gene3D" id="3.40.980.10">
    <property type="entry name" value="MoaB/Mog-like domain"/>
    <property type="match status" value="1"/>
</dbReference>
<dbReference type="CDD" id="cd00887">
    <property type="entry name" value="MoeA"/>
    <property type="match status" value="1"/>
</dbReference>
<protein>
    <recommendedName>
        <fullName evidence="6 13">Molybdopterin molybdenumtransferase</fullName>
        <ecNumber evidence="5 13">2.10.1.1</ecNumber>
    </recommendedName>
</protein>
<dbReference type="EC" id="2.10.1.1" evidence="5 13"/>
<dbReference type="InterPro" id="IPR005111">
    <property type="entry name" value="MoeA_C_domain_IV"/>
</dbReference>
<proteinExistence type="inferred from homology"/>
<comment type="cofactor">
    <cofactor evidence="1 13">
        <name>Mg(2+)</name>
        <dbReference type="ChEBI" id="CHEBI:18420"/>
    </cofactor>
</comment>
<dbReference type="InterPro" id="IPR036688">
    <property type="entry name" value="MoeA_C_domain_IV_sf"/>
</dbReference>
<evidence type="ECO:0000313" key="16">
    <source>
        <dbReference type="Proteomes" id="UP000002892"/>
    </source>
</evidence>
<dbReference type="NCBIfam" id="TIGR00177">
    <property type="entry name" value="molyb_syn"/>
    <property type="match status" value="1"/>
</dbReference>
<evidence type="ECO:0000256" key="7">
    <source>
        <dbReference type="ARBA" id="ARBA00022505"/>
    </source>
</evidence>
<evidence type="ECO:0000256" key="11">
    <source>
        <dbReference type="ARBA" id="ARBA00023150"/>
    </source>
</evidence>
<dbReference type="AlphaFoldDB" id="I4DA44"/>
<dbReference type="GO" id="GO:0046872">
    <property type="term" value="F:metal ion binding"/>
    <property type="evidence" value="ECO:0007669"/>
    <property type="project" value="UniProtKB-UniRule"/>
</dbReference>
<dbReference type="RefSeq" id="WP_014828655.1">
    <property type="nucleotide sequence ID" value="NC_018068.1"/>
</dbReference>
<keyword evidence="16" id="KW-1185">Reference proteome</keyword>
<dbReference type="PANTHER" id="PTHR10192:SF5">
    <property type="entry name" value="GEPHYRIN"/>
    <property type="match status" value="1"/>
</dbReference>
<comment type="function">
    <text evidence="2 13">Catalyzes the insertion of molybdate into adenylated molybdopterin with the concomitant release of AMP.</text>
</comment>
<evidence type="ECO:0000256" key="2">
    <source>
        <dbReference type="ARBA" id="ARBA00002901"/>
    </source>
</evidence>
<gene>
    <name evidence="15" type="ordered locus">Desaci_3787</name>
</gene>
<dbReference type="SMART" id="SM00852">
    <property type="entry name" value="MoCF_biosynth"/>
    <property type="match status" value="1"/>
</dbReference>
<keyword evidence="11 13" id="KW-0501">Molybdenum cofactor biosynthesis</keyword>
<dbReference type="Proteomes" id="UP000002892">
    <property type="component" value="Chromosome"/>
</dbReference>
<dbReference type="SUPFAM" id="SSF63867">
    <property type="entry name" value="MoeA C-terminal domain-like"/>
    <property type="match status" value="1"/>
</dbReference>
<evidence type="ECO:0000256" key="4">
    <source>
        <dbReference type="ARBA" id="ARBA00010763"/>
    </source>
</evidence>
<dbReference type="STRING" id="646529.Desaci_3787"/>
<dbReference type="KEGG" id="dai:Desaci_3787"/>
<reference evidence="15 16" key="1">
    <citation type="journal article" date="2012" name="J. Bacteriol.">
        <title>Complete genome sequences of Desulfosporosinus orientis DSM765T, Desulfosporosinus youngiae DSM17734T, Desulfosporosinus meridiei DSM13257T, and Desulfosporosinus acidiphilus DSM22704T.</title>
        <authorList>
            <person name="Pester M."/>
            <person name="Brambilla E."/>
            <person name="Alazard D."/>
            <person name="Rattei T."/>
            <person name="Weinmaier T."/>
            <person name="Han J."/>
            <person name="Lucas S."/>
            <person name="Lapidus A."/>
            <person name="Cheng J.F."/>
            <person name="Goodwin L."/>
            <person name="Pitluck S."/>
            <person name="Peters L."/>
            <person name="Ovchinnikova G."/>
            <person name="Teshima H."/>
            <person name="Detter J.C."/>
            <person name="Han C.S."/>
            <person name="Tapia R."/>
            <person name="Land M.L."/>
            <person name="Hauser L."/>
            <person name="Kyrpides N.C."/>
            <person name="Ivanova N.N."/>
            <person name="Pagani I."/>
            <person name="Huntmann M."/>
            <person name="Wei C.L."/>
            <person name="Davenport K.W."/>
            <person name="Daligault H."/>
            <person name="Chain P.S."/>
            <person name="Chen A."/>
            <person name="Mavromatis K."/>
            <person name="Markowitz V."/>
            <person name="Szeto E."/>
            <person name="Mikhailova N."/>
            <person name="Pati A."/>
            <person name="Wagner M."/>
            <person name="Woyke T."/>
            <person name="Ollivier B."/>
            <person name="Klenk H.P."/>
            <person name="Spring S."/>
            <person name="Loy A."/>
        </authorList>
    </citation>
    <scope>NUCLEOTIDE SEQUENCE [LARGE SCALE GENOMIC DNA]</scope>
    <source>
        <strain evidence="16">DSM 22704 / JCM 16185 / SJ4</strain>
    </source>
</reference>
<dbReference type="UniPathway" id="UPA00344"/>
<dbReference type="Gene3D" id="2.170.190.11">
    <property type="entry name" value="Molybdopterin biosynthesis moea protein, domain 3"/>
    <property type="match status" value="1"/>
</dbReference>
<evidence type="ECO:0000256" key="9">
    <source>
        <dbReference type="ARBA" id="ARBA00022723"/>
    </source>
</evidence>
<feature type="domain" description="MoaB/Mog" evidence="14">
    <location>
        <begin position="178"/>
        <end position="315"/>
    </location>
</feature>
<evidence type="ECO:0000256" key="12">
    <source>
        <dbReference type="ARBA" id="ARBA00047317"/>
    </source>
</evidence>
<dbReference type="InterPro" id="IPR036425">
    <property type="entry name" value="MoaB/Mog-like_dom_sf"/>
</dbReference>
<comment type="pathway">
    <text evidence="3 13">Cofactor biosynthesis; molybdopterin biosynthesis.</text>
</comment>
<dbReference type="NCBIfam" id="NF045515">
    <property type="entry name" value="Glp_gephyrin"/>
    <property type="match status" value="1"/>
</dbReference>
<dbReference type="Pfam" id="PF03453">
    <property type="entry name" value="MoeA_N"/>
    <property type="match status" value="1"/>
</dbReference>
<evidence type="ECO:0000256" key="1">
    <source>
        <dbReference type="ARBA" id="ARBA00001946"/>
    </source>
</evidence>
<dbReference type="eggNOG" id="COG0303">
    <property type="taxonomic scope" value="Bacteria"/>
</dbReference>
<dbReference type="SUPFAM" id="SSF63882">
    <property type="entry name" value="MoeA N-terminal region -like"/>
    <property type="match status" value="1"/>
</dbReference>
<dbReference type="Pfam" id="PF00994">
    <property type="entry name" value="MoCF_biosynth"/>
    <property type="match status" value="1"/>
</dbReference>
<comment type="similarity">
    <text evidence="4 13">Belongs to the MoeA family.</text>
</comment>
<comment type="catalytic activity">
    <reaction evidence="12">
        <text>adenylyl-molybdopterin + molybdate = Mo-molybdopterin + AMP + H(+)</text>
        <dbReference type="Rhea" id="RHEA:35047"/>
        <dbReference type="ChEBI" id="CHEBI:15378"/>
        <dbReference type="ChEBI" id="CHEBI:36264"/>
        <dbReference type="ChEBI" id="CHEBI:62727"/>
        <dbReference type="ChEBI" id="CHEBI:71302"/>
        <dbReference type="ChEBI" id="CHEBI:456215"/>
        <dbReference type="EC" id="2.10.1.1"/>
    </reaction>
</comment>
<dbReference type="GO" id="GO:0005829">
    <property type="term" value="C:cytosol"/>
    <property type="evidence" value="ECO:0007669"/>
    <property type="project" value="TreeGrafter"/>
</dbReference>
<keyword evidence="7 13" id="KW-0500">Molybdenum</keyword>
<name>I4DA44_DESAJ</name>
<dbReference type="EMBL" id="CP003639">
    <property type="protein sequence ID" value="AFM42668.1"/>
    <property type="molecule type" value="Genomic_DNA"/>
</dbReference>
<evidence type="ECO:0000256" key="6">
    <source>
        <dbReference type="ARBA" id="ARBA00021108"/>
    </source>
</evidence>